<accession>A0ABU1FDN9</accession>
<keyword evidence="3 6" id="KW-1133">Transmembrane helix</keyword>
<feature type="transmembrane region" description="Helical" evidence="6">
    <location>
        <begin position="100"/>
        <end position="120"/>
    </location>
</feature>
<evidence type="ECO:0000256" key="2">
    <source>
        <dbReference type="ARBA" id="ARBA00022692"/>
    </source>
</evidence>
<evidence type="ECO:0000256" key="5">
    <source>
        <dbReference type="SAM" id="MobiDB-lite"/>
    </source>
</evidence>
<evidence type="ECO:0000256" key="3">
    <source>
        <dbReference type="ARBA" id="ARBA00022989"/>
    </source>
</evidence>
<organism evidence="7 8">
    <name type="scientific">Ruixingdingia sedimenti</name>
    <dbReference type="NCBI Taxonomy" id="3073604"/>
    <lineage>
        <taxon>Bacteria</taxon>
        <taxon>Pseudomonadati</taxon>
        <taxon>Pseudomonadota</taxon>
        <taxon>Alphaproteobacteria</taxon>
        <taxon>Rhodobacterales</taxon>
        <taxon>Paracoccaceae</taxon>
        <taxon>Ruixingdingia</taxon>
    </lineage>
</organism>
<feature type="transmembrane region" description="Helical" evidence="6">
    <location>
        <begin position="270"/>
        <end position="287"/>
    </location>
</feature>
<dbReference type="InterPro" id="IPR052951">
    <property type="entry name" value="Tellurite_res_ion_channel"/>
</dbReference>
<gene>
    <name evidence="7" type="ORF">RGD00_18370</name>
</gene>
<dbReference type="PANTHER" id="PTHR37955">
    <property type="entry name" value="TELLURITE RESISTANCE PROTEIN TEHA"/>
    <property type="match status" value="1"/>
</dbReference>
<evidence type="ECO:0000256" key="4">
    <source>
        <dbReference type="ARBA" id="ARBA00023136"/>
    </source>
</evidence>
<dbReference type="Gene3D" id="1.50.10.150">
    <property type="entry name" value="Voltage-dependent anion channel"/>
    <property type="match status" value="1"/>
</dbReference>
<name>A0ABU1FDN9_9RHOB</name>
<feature type="transmembrane region" description="Helical" evidence="6">
    <location>
        <begin position="217"/>
        <end position="237"/>
    </location>
</feature>
<feature type="region of interest" description="Disordered" evidence="5">
    <location>
        <begin position="1"/>
        <end position="21"/>
    </location>
</feature>
<dbReference type="InterPro" id="IPR038665">
    <property type="entry name" value="Voltage-dep_anion_channel_sf"/>
</dbReference>
<feature type="transmembrane region" description="Helical" evidence="6">
    <location>
        <begin position="243"/>
        <end position="263"/>
    </location>
</feature>
<keyword evidence="2 6" id="KW-0812">Transmembrane</keyword>
<reference evidence="7 8" key="1">
    <citation type="submission" date="2023-09" db="EMBL/GenBank/DDBJ databases">
        <title>Xinfangfangia sedmenti sp. nov., isolated the sedment.</title>
        <authorList>
            <person name="Xu L."/>
        </authorList>
    </citation>
    <scope>NUCLEOTIDE SEQUENCE [LARGE SCALE GENOMIC DNA]</scope>
    <source>
        <strain evidence="7 8">LG-4</strain>
    </source>
</reference>
<dbReference type="PANTHER" id="PTHR37955:SF1">
    <property type="entry name" value="DEP DOMAIN-CONTAINING PROTEIN"/>
    <property type="match status" value="1"/>
</dbReference>
<dbReference type="RefSeq" id="WP_310458735.1">
    <property type="nucleotide sequence ID" value="NZ_JAVKPH010000029.1"/>
</dbReference>
<evidence type="ECO:0000256" key="1">
    <source>
        <dbReference type="ARBA" id="ARBA00004141"/>
    </source>
</evidence>
<dbReference type="Proteomes" id="UP001247754">
    <property type="component" value="Unassembled WGS sequence"/>
</dbReference>
<feature type="transmembrane region" description="Helical" evidence="6">
    <location>
        <begin position="293"/>
        <end position="312"/>
    </location>
</feature>
<feature type="transmembrane region" description="Helical" evidence="6">
    <location>
        <begin position="126"/>
        <end position="147"/>
    </location>
</feature>
<keyword evidence="8" id="KW-1185">Reference proteome</keyword>
<comment type="caution">
    <text evidence="7">The sequence shown here is derived from an EMBL/GenBank/DDBJ whole genome shotgun (WGS) entry which is preliminary data.</text>
</comment>
<feature type="transmembrane region" description="Helical" evidence="6">
    <location>
        <begin position="185"/>
        <end position="205"/>
    </location>
</feature>
<feature type="transmembrane region" description="Helical" evidence="6">
    <location>
        <begin position="62"/>
        <end position="80"/>
    </location>
</feature>
<evidence type="ECO:0000313" key="7">
    <source>
        <dbReference type="EMBL" id="MDR5654579.1"/>
    </source>
</evidence>
<evidence type="ECO:0000313" key="8">
    <source>
        <dbReference type="Proteomes" id="UP001247754"/>
    </source>
</evidence>
<dbReference type="InterPro" id="IPR004695">
    <property type="entry name" value="SLAC1/Mae1/Ssu1/TehA"/>
</dbReference>
<proteinExistence type="predicted"/>
<feature type="transmembrane region" description="Helical" evidence="6">
    <location>
        <begin position="159"/>
        <end position="179"/>
    </location>
</feature>
<comment type="subcellular location">
    <subcellularLocation>
        <location evidence="1">Membrane</location>
        <topology evidence="1">Multi-pass membrane protein</topology>
    </subcellularLocation>
</comment>
<dbReference type="CDD" id="cd09322">
    <property type="entry name" value="TDT_TehA_like"/>
    <property type="match status" value="1"/>
</dbReference>
<dbReference type="EMBL" id="JAVKPH010000029">
    <property type="protein sequence ID" value="MDR5654579.1"/>
    <property type="molecule type" value="Genomic_DNA"/>
</dbReference>
<protein>
    <submittedName>
        <fullName evidence="7">Tellurium resistance protein</fullName>
    </submittedName>
</protein>
<evidence type="ECO:0000256" key="6">
    <source>
        <dbReference type="SAM" id="Phobius"/>
    </source>
</evidence>
<keyword evidence="4 6" id="KW-0472">Membrane</keyword>
<dbReference type="Pfam" id="PF03595">
    <property type="entry name" value="SLAC1"/>
    <property type="match status" value="1"/>
</dbReference>
<sequence length="332" mass="33683">MTTPAKRPPMPPPIRPQAPPPPGLWRRTPPAIFPPIMGLLGLGLAWRRAAGAFDASPAVGELILGAAVLLYAFAALAWLAKPLRRPGAAVEDLRILPGRAGLAAGSLCLLLTAAALVPHAPGVARVLLVAGLALHAGLAVLILRVLAAGPEEARAPTPVWHLTFVGFIIGALSAAPLGWPLLAGTLFWASGAVALALWGLSAVQLARRIPPAPLRPLLAIHLAPAALLTTVAGLTGMAGLAQVLALVTLAILLALLAAARWITAAGFSPLWGAFTFPLAATATALLATGGPFLWPGVAVLAAATLAIPPILFKVLQAWARGALAAKTNAATA</sequence>